<dbReference type="GO" id="GO:0019843">
    <property type="term" value="F:rRNA binding"/>
    <property type="evidence" value="ECO:0007669"/>
    <property type="project" value="UniProtKB-KW"/>
</dbReference>
<dbReference type="AlphaFoldDB" id="A0A2M6YBU8"/>
<evidence type="ECO:0000313" key="7">
    <source>
        <dbReference type="EMBL" id="PIU24162.1"/>
    </source>
</evidence>
<dbReference type="InterPro" id="IPR000597">
    <property type="entry name" value="Ribosomal_uL3"/>
</dbReference>
<keyword evidence="5" id="KW-0687">Ribonucleoprotein</keyword>
<evidence type="ECO:0000256" key="1">
    <source>
        <dbReference type="ARBA" id="ARBA00006540"/>
    </source>
</evidence>
<reference evidence="8" key="1">
    <citation type="submission" date="2017-09" db="EMBL/GenBank/DDBJ databases">
        <title>Depth-based differentiation of microbial function through sediment-hosted aquifers and enrichment of novel symbionts in the deep terrestrial subsurface.</title>
        <authorList>
            <person name="Probst A.J."/>
            <person name="Ladd B."/>
            <person name="Jarett J.K."/>
            <person name="Geller-Mcgrath D.E."/>
            <person name="Sieber C.M.K."/>
            <person name="Emerson J.B."/>
            <person name="Anantharaman K."/>
            <person name="Thomas B.C."/>
            <person name="Malmstrom R."/>
            <person name="Stieglmeier M."/>
            <person name="Klingl A."/>
            <person name="Woyke T."/>
            <person name="Ryan C.M."/>
            <person name="Banfield J.F."/>
        </authorList>
    </citation>
    <scope>NUCLEOTIDE SEQUENCE [LARGE SCALE GENOMIC DNA]</scope>
</reference>
<gene>
    <name evidence="7" type="primary">rplC</name>
    <name evidence="7" type="ORF">COT12_02505</name>
</gene>
<dbReference type="EMBL" id="PEXI01000078">
    <property type="protein sequence ID" value="PIU24162.1"/>
    <property type="molecule type" value="Genomic_DNA"/>
</dbReference>
<evidence type="ECO:0000256" key="6">
    <source>
        <dbReference type="NCBIfam" id="TIGR03625"/>
    </source>
</evidence>
<dbReference type="InterPro" id="IPR009000">
    <property type="entry name" value="Transl_B-barrel_sf"/>
</dbReference>
<evidence type="ECO:0000256" key="3">
    <source>
        <dbReference type="ARBA" id="ARBA00022884"/>
    </source>
</evidence>
<keyword evidence="4 7" id="KW-0689">Ribosomal protein</keyword>
<keyword evidence="3" id="KW-0694">RNA-binding</keyword>
<dbReference type="PANTHER" id="PTHR11229:SF16">
    <property type="entry name" value="LARGE RIBOSOMAL SUBUNIT PROTEIN UL3C"/>
    <property type="match status" value="1"/>
</dbReference>
<comment type="caution">
    <text evidence="7">The sequence shown here is derived from an EMBL/GenBank/DDBJ whole genome shotgun (WGS) entry which is preliminary data.</text>
</comment>
<comment type="similarity">
    <text evidence="1">Belongs to the universal ribosomal protein uL3 family.</text>
</comment>
<dbReference type="PANTHER" id="PTHR11229">
    <property type="entry name" value="50S RIBOSOMAL PROTEIN L3"/>
    <property type="match status" value="1"/>
</dbReference>
<dbReference type="Gene3D" id="2.40.30.10">
    <property type="entry name" value="Translation factors"/>
    <property type="match status" value="1"/>
</dbReference>
<protein>
    <recommendedName>
        <fullName evidence="6">50S ribosomal protein L3</fullName>
    </recommendedName>
</protein>
<dbReference type="SUPFAM" id="SSF50447">
    <property type="entry name" value="Translation proteins"/>
    <property type="match status" value="1"/>
</dbReference>
<evidence type="ECO:0000313" key="8">
    <source>
        <dbReference type="Proteomes" id="UP000229896"/>
    </source>
</evidence>
<evidence type="ECO:0000256" key="5">
    <source>
        <dbReference type="ARBA" id="ARBA00023274"/>
    </source>
</evidence>
<name>A0A2M6YBU8_9BACT</name>
<organism evidence="7 8">
    <name type="scientific">Candidatus Berkelbacteria bacterium CG08_land_8_20_14_0_20_39_8</name>
    <dbReference type="NCBI Taxonomy" id="1974511"/>
    <lineage>
        <taxon>Bacteria</taxon>
        <taxon>Candidatus Berkelbacteria</taxon>
    </lineage>
</organism>
<dbReference type="InterPro" id="IPR019927">
    <property type="entry name" value="Ribosomal_uL3_bac/org-type"/>
</dbReference>
<evidence type="ECO:0000256" key="4">
    <source>
        <dbReference type="ARBA" id="ARBA00022980"/>
    </source>
</evidence>
<keyword evidence="2" id="KW-0699">rRNA-binding</keyword>
<sequence length="185" mass="20046">MKILVAKKLKMTRIFTEDGIARAVTAVEAKQSEITEIVSEEKHGYAAIKVKTANRKKNKFSEFRSENGENNLKVGDKISVLSFNAGDVVTIVGTSKGKGFAGTIKRYNFVQGPKSHGSNQQRRVGSIGAGYPQHVIKGQRMPGHMGNEKITVKNLQVVDVDSKRNIMLIAGAIPGPNGSEIKIIG</sequence>
<dbReference type="FunFam" id="2.40.30.10:FF:000004">
    <property type="entry name" value="50S ribosomal protein L3"/>
    <property type="match status" value="1"/>
</dbReference>
<dbReference type="Pfam" id="PF00297">
    <property type="entry name" value="Ribosomal_L3"/>
    <property type="match status" value="1"/>
</dbReference>
<dbReference type="GO" id="GO:0022625">
    <property type="term" value="C:cytosolic large ribosomal subunit"/>
    <property type="evidence" value="ECO:0007669"/>
    <property type="project" value="TreeGrafter"/>
</dbReference>
<evidence type="ECO:0000256" key="2">
    <source>
        <dbReference type="ARBA" id="ARBA00022730"/>
    </source>
</evidence>
<accession>A0A2M6YBU8</accession>
<dbReference type="GO" id="GO:0006412">
    <property type="term" value="P:translation"/>
    <property type="evidence" value="ECO:0007669"/>
    <property type="project" value="UniProtKB-UniRule"/>
</dbReference>
<dbReference type="GO" id="GO:0003735">
    <property type="term" value="F:structural constituent of ribosome"/>
    <property type="evidence" value="ECO:0007669"/>
    <property type="project" value="UniProtKB-UniRule"/>
</dbReference>
<proteinExistence type="inferred from homology"/>
<dbReference type="NCBIfam" id="TIGR03625">
    <property type="entry name" value="L3_bact"/>
    <property type="match status" value="1"/>
</dbReference>
<dbReference type="Proteomes" id="UP000229896">
    <property type="component" value="Unassembled WGS sequence"/>
</dbReference>